<name>A0ABU6X871_9FABA</name>
<dbReference type="Proteomes" id="UP001341840">
    <property type="component" value="Unassembled WGS sequence"/>
</dbReference>
<evidence type="ECO:0000313" key="2">
    <source>
        <dbReference type="EMBL" id="MED6192905.1"/>
    </source>
</evidence>
<evidence type="ECO:0000256" key="1">
    <source>
        <dbReference type="SAM" id="MobiDB-lite"/>
    </source>
</evidence>
<organism evidence="2 3">
    <name type="scientific">Stylosanthes scabra</name>
    <dbReference type="NCBI Taxonomy" id="79078"/>
    <lineage>
        <taxon>Eukaryota</taxon>
        <taxon>Viridiplantae</taxon>
        <taxon>Streptophyta</taxon>
        <taxon>Embryophyta</taxon>
        <taxon>Tracheophyta</taxon>
        <taxon>Spermatophyta</taxon>
        <taxon>Magnoliopsida</taxon>
        <taxon>eudicotyledons</taxon>
        <taxon>Gunneridae</taxon>
        <taxon>Pentapetalae</taxon>
        <taxon>rosids</taxon>
        <taxon>fabids</taxon>
        <taxon>Fabales</taxon>
        <taxon>Fabaceae</taxon>
        <taxon>Papilionoideae</taxon>
        <taxon>50 kb inversion clade</taxon>
        <taxon>dalbergioids sensu lato</taxon>
        <taxon>Dalbergieae</taxon>
        <taxon>Pterocarpus clade</taxon>
        <taxon>Stylosanthes</taxon>
    </lineage>
</organism>
<dbReference type="EMBL" id="JASCZI010211486">
    <property type="protein sequence ID" value="MED6192905.1"/>
    <property type="molecule type" value="Genomic_DNA"/>
</dbReference>
<protein>
    <submittedName>
        <fullName evidence="2">Uncharacterized protein</fullName>
    </submittedName>
</protein>
<reference evidence="2 3" key="1">
    <citation type="journal article" date="2023" name="Plants (Basel)">
        <title>Bridging the Gap: Combining Genomics and Transcriptomics Approaches to Understand Stylosanthes scabra, an Orphan Legume from the Brazilian Caatinga.</title>
        <authorList>
            <person name="Ferreira-Neto J.R.C."/>
            <person name="da Silva M.D."/>
            <person name="Binneck E."/>
            <person name="de Melo N.F."/>
            <person name="da Silva R.H."/>
            <person name="de Melo A.L.T.M."/>
            <person name="Pandolfi V."/>
            <person name="Bustamante F.O."/>
            <person name="Brasileiro-Vidal A.C."/>
            <person name="Benko-Iseppon A.M."/>
        </authorList>
    </citation>
    <scope>NUCLEOTIDE SEQUENCE [LARGE SCALE GENOMIC DNA]</scope>
    <source>
        <tissue evidence="2">Leaves</tissue>
    </source>
</reference>
<evidence type="ECO:0000313" key="3">
    <source>
        <dbReference type="Proteomes" id="UP001341840"/>
    </source>
</evidence>
<feature type="region of interest" description="Disordered" evidence="1">
    <location>
        <begin position="1"/>
        <end position="32"/>
    </location>
</feature>
<gene>
    <name evidence="2" type="ORF">PIB30_014239</name>
</gene>
<feature type="compositionally biased region" description="Pro residues" evidence="1">
    <location>
        <begin position="12"/>
        <end position="29"/>
    </location>
</feature>
<comment type="caution">
    <text evidence="2">The sequence shown here is derived from an EMBL/GenBank/DDBJ whole genome shotgun (WGS) entry which is preliminary data.</text>
</comment>
<keyword evidence="3" id="KW-1185">Reference proteome</keyword>
<accession>A0ABU6X871</accession>
<proteinExistence type="predicted"/>
<sequence length="151" mass="17223">MGRGGGYLPTPRSRPPNHSPSPSPSPPHYPLRENFRPHPYSLQILHFSRIFREFEDEIRNSPLRSLPLSRGDFAPSSSIRKKFSAFESPFEAFPRRWGILTPPSYIQTHTNYTIILPHLGLVNPLIGHSNDVAAHKRHITRPTHKLSSIFS</sequence>